<protein>
    <submittedName>
        <fullName evidence="3">Uncharacterized protein</fullName>
    </submittedName>
</protein>
<feature type="coiled-coil region" evidence="1">
    <location>
        <begin position="427"/>
        <end position="461"/>
    </location>
</feature>
<evidence type="ECO:0000256" key="2">
    <source>
        <dbReference type="SAM" id="MobiDB-lite"/>
    </source>
</evidence>
<sequence length="593" mass="65762">MSVTVVSASYRVLGRTFWDRRLPLLFCHLSGEVGFPRQPRLSVLRESASTSVDGFSAWSWSHISSGAHLPLRTYFVHIITKIGIAPFQLIPSSYRLLDGWYVFCKINKLEVPSPEEILYFYGVKANPMRTDRSGLITKYQSIGTVSICGQRQLPREVKEAIVASVVDIITKAAKTDHVQHFEWVLHHPNPLPEEEEILEKFVAAYPDVGVLEASTSRNDTLKSKMLKSWNSRIEVAVDEAKKSYKKRKWKNQTRASWTGKPPPPSTSSSSDVWEILLPTKTGCATPGHSTSGSGGRKSDSSRRAREVPTTWGEQPAQVVPPVGGSIPEAVLEAPTLGFTFLVTPPISHDSLMRAATLKKSQEPEQVTLQKRVTRLSSNKIAQIVNGTRQPLPPGPVLDLPVVSQHLEPLVGKAVAAYAAEMIDSIGRNEAAKSVGEVEKKARSLEEKLTKAVEEKDCAKARMMEKSETILAQTCQVTSLQGHIYKKDLRFKDLEKEMRETAPQLILDATRTANRAADKANRGKIIRKVISMIRGEYLQKYPLIVDSDSGGDTITTTSHSQESTEIETVPSDHETLAFCRAPRAFYLGGQFHTL</sequence>
<reference evidence="3" key="2">
    <citation type="submission" date="2021-03" db="UniProtKB">
        <authorList>
            <consortium name="EnsemblPlants"/>
        </authorList>
    </citation>
    <scope>IDENTIFICATION</scope>
</reference>
<dbReference type="Gramene" id="evm.model.06.1748">
    <property type="protein sequence ID" value="cds.evm.model.06.1748"/>
    <property type="gene ID" value="evm.TU.06.1748"/>
</dbReference>
<accession>A0A803PVV3</accession>
<feature type="region of interest" description="Disordered" evidence="2">
    <location>
        <begin position="244"/>
        <end position="320"/>
    </location>
</feature>
<keyword evidence="4" id="KW-1185">Reference proteome</keyword>
<keyword evidence="1" id="KW-0175">Coiled coil</keyword>
<dbReference type="EnsemblPlants" id="evm.model.06.1748">
    <property type="protein sequence ID" value="cds.evm.model.06.1748"/>
    <property type="gene ID" value="evm.TU.06.1748"/>
</dbReference>
<dbReference type="EMBL" id="UZAU01000618">
    <property type="status" value="NOT_ANNOTATED_CDS"/>
    <property type="molecule type" value="Genomic_DNA"/>
</dbReference>
<evidence type="ECO:0000256" key="1">
    <source>
        <dbReference type="SAM" id="Coils"/>
    </source>
</evidence>
<evidence type="ECO:0000313" key="3">
    <source>
        <dbReference type="EnsemblPlants" id="cds.evm.model.06.1748"/>
    </source>
</evidence>
<reference evidence="3" key="1">
    <citation type="submission" date="2018-11" db="EMBL/GenBank/DDBJ databases">
        <authorList>
            <person name="Grassa J C."/>
        </authorList>
    </citation>
    <scope>NUCLEOTIDE SEQUENCE [LARGE SCALE GENOMIC DNA]</scope>
</reference>
<evidence type="ECO:0000313" key="4">
    <source>
        <dbReference type="Proteomes" id="UP000596661"/>
    </source>
</evidence>
<dbReference type="Proteomes" id="UP000596661">
    <property type="component" value="Chromosome 6"/>
</dbReference>
<proteinExistence type="predicted"/>
<name>A0A803PVV3_CANSA</name>
<dbReference type="AlphaFoldDB" id="A0A803PVV3"/>
<organism evidence="3 4">
    <name type="scientific">Cannabis sativa</name>
    <name type="common">Hemp</name>
    <name type="synonym">Marijuana</name>
    <dbReference type="NCBI Taxonomy" id="3483"/>
    <lineage>
        <taxon>Eukaryota</taxon>
        <taxon>Viridiplantae</taxon>
        <taxon>Streptophyta</taxon>
        <taxon>Embryophyta</taxon>
        <taxon>Tracheophyta</taxon>
        <taxon>Spermatophyta</taxon>
        <taxon>Magnoliopsida</taxon>
        <taxon>eudicotyledons</taxon>
        <taxon>Gunneridae</taxon>
        <taxon>Pentapetalae</taxon>
        <taxon>rosids</taxon>
        <taxon>fabids</taxon>
        <taxon>Rosales</taxon>
        <taxon>Cannabaceae</taxon>
        <taxon>Cannabis</taxon>
    </lineage>
</organism>
<feature type="compositionally biased region" description="Basic and acidic residues" evidence="2">
    <location>
        <begin position="296"/>
        <end position="306"/>
    </location>
</feature>